<dbReference type="EMBL" id="PIPW01000001">
    <property type="protein sequence ID" value="RUO53899.1"/>
    <property type="molecule type" value="Genomic_DNA"/>
</dbReference>
<dbReference type="InterPro" id="IPR050643">
    <property type="entry name" value="Periplasmic_pilus_chap"/>
</dbReference>
<dbReference type="Proteomes" id="UP000287198">
    <property type="component" value="Unassembled WGS sequence"/>
</dbReference>
<dbReference type="PANTHER" id="PTHR30251:SF4">
    <property type="entry name" value="SLR1668 PROTEIN"/>
    <property type="match status" value="1"/>
</dbReference>
<evidence type="ECO:0000313" key="3">
    <source>
        <dbReference type="EMBL" id="RUO53899.1"/>
    </source>
</evidence>
<protein>
    <recommendedName>
        <fullName evidence="2">Pili assembly chaperone N-terminal domain-containing protein</fullName>
    </recommendedName>
</protein>
<dbReference type="RefSeq" id="WP_126760834.1">
    <property type="nucleotide sequence ID" value="NZ_JBHLTZ010000004.1"/>
</dbReference>
<dbReference type="SUPFAM" id="SSF49354">
    <property type="entry name" value="PapD-like"/>
    <property type="match status" value="1"/>
</dbReference>
<reference evidence="4" key="1">
    <citation type="journal article" date="2018" name="Front. Microbiol.">
        <title>Genome-Based Analysis Reveals the Taxonomy and Diversity of the Family Idiomarinaceae.</title>
        <authorList>
            <person name="Liu Y."/>
            <person name="Lai Q."/>
            <person name="Shao Z."/>
        </authorList>
    </citation>
    <scope>NUCLEOTIDE SEQUENCE [LARGE SCALE GENOMIC DNA]</scope>
    <source>
        <strain evidence="4">BH195</strain>
    </source>
</reference>
<proteinExistence type="predicted"/>
<feature type="transmembrane region" description="Helical" evidence="1">
    <location>
        <begin position="20"/>
        <end position="41"/>
    </location>
</feature>
<dbReference type="GO" id="GO:0071555">
    <property type="term" value="P:cell wall organization"/>
    <property type="evidence" value="ECO:0007669"/>
    <property type="project" value="InterPro"/>
</dbReference>
<accession>A0A432XYV3</accession>
<dbReference type="GO" id="GO:0030288">
    <property type="term" value="C:outer membrane-bounded periplasmic space"/>
    <property type="evidence" value="ECO:0007669"/>
    <property type="project" value="InterPro"/>
</dbReference>
<evidence type="ECO:0000259" key="2">
    <source>
        <dbReference type="Pfam" id="PF00345"/>
    </source>
</evidence>
<dbReference type="InterPro" id="IPR013783">
    <property type="entry name" value="Ig-like_fold"/>
</dbReference>
<gene>
    <name evidence="3" type="ORF">CWI69_00200</name>
</gene>
<dbReference type="PANTHER" id="PTHR30251">
    <property type="entry name" value="PILUS ASSEMBLY CHAPERONE"/>
    <property type="match status" value="1"/>
</dbReference>
<organism evidence="3 4">
    <name type="scientific">Pseudidiomarina halophila</name>
    <dbReference type="NCBI Taxonomy" id="1449799"/>
    <lineage>
        <taxon>Bacteria</taxon>
        <taxon>Pseudomonadati</taxon>
        <taxon>Pseudomonadota</taxon>
        <taxon>Gammaproteobacteria</taxon>
        <taxon>Alteromonadales</taxon>
        <taxon>Idiomarinaceae</taxon>
        <taxon>Pseudidiomarina</taxon>
    </lineage>
</organism>
<comment type="caution">
    <text evidence="3">The sequence shown here is derived from an EMBL/GenBank/DDBJ whole genome shotgun (WGS) entry which is preliminary data.</text>
</comment>
<feature type="domain" description="Pili assembly chaperone N-terminal" evidence="2">
    <location>
        <begin position="49"/>
        <end position="164"/>
    </location>
</feature>
<dbReference type="InterPro" id="IPR008962">
    <property type="entry name" value="PapD-like_sf"/>
</dbReference>
<dbReference type="Pfam" id="PF00345">
    <property type="entry name" value="PapD_N"/>
    <property type="match status" value="1"/>
</dbReference>
<evidence type="ECO:0000313" key="4">
    <source>
        <dbReference type="Proteomes" id="UP000287198"/>
    </source>
</evidence>
<evidence type="ECO:0000256" key="1">
    <source>
        <dbReference type="SAM" id="Phobius"/>
    </source>
</evidence>
<sequence>MQSLLEVTKGRVTQASKTSLPFYSLFRTSLLILIMGLFVSFPSQADTLGVSPVRVTLSAQNPVASITVKNASDRPKSIQLRLYNWQHEGQKTQLTATKDLIAAPPIAVIPANQTQIVRVGLRIKPDSEIEKSYRLMIEELPPKDNVGIAMTLRISIPVFIAPEKAAQNKLNWRVEHRDDSSFLVVENSGTAHAKINQLSLNPPALTNSAPTGNIYILPNSYYEWKLSSEVKKHNELVVKADILGDAVSQTLPTH</sequence>
<dbReference type="AlphaFoldDB" id="A0A432XYV3"/>
<dbReference type="InterPro" id="IPR016147">
    <property type="entry name" value="Pili_assmbl_chaperone_N"/>
</dbReference>
<keyword evidence="1" id="KW-1133">Transmembrane helix</keyword>
<dbReference type="Gene3D" id="2.60.40.10">
    <property type="entry name" value="Immunoglobulins"/>
    <property type="match status" value="1"/>
</dbReference>
<name>A0A432XYV3_9GAMM</name>
<dbReference type="OrthoDB" id="511700at2"/>
<keyword evidence="1" id="KW-0812">Transmembrane</keyword>
<keyword evidence="4" id="KW-1185">Reference proteome</keyword>
<keyword evidence="1" id="KW-0472">Membrane</keyword>